<feature type="chain" id="PRO_5021425890" description="Secreted protein" evidence="1">
    <location>
        <begin position="20"/>
        <end position="196"/>
    </location>
</feature>
<evidence type="ECO:0000313" key="2">
    <source>
        <dbReference type="EMBL" id="TNN67891.1"/>
    </source>
</evidence>
<gene>
    <name evidence="2" type="ORF">EYF80_021860</name>
</gene>
<evidence type="ECO:0000313" key="3">
    <source>
        <dbReference type="Proteomes" id="UP000314294"/>
    </source>
</evidence>
<evidence type="ECO:0008006" key="4">
    <source>
        <dbReference type="Google" id="ProtNLM"/>
    </source>
</evidence>
<dbReference type="AlphaFoldDB" id="A0A4Z2HQN5"/>
<evidence type="ECO:0000256" key="1">
    <source>
        <dbReference type="SAM" id="SignalP"/>
    </source>
</evidence>
<keyword evidence="3" id="KW-1185">Reference proteome</keyword>
<proteinExistence type="predicted"/>
<keyword evidence="1" id="KW-0732">Signal</keyword>
<protein>
    <recommendedName>
        <fullName evidence="4">Secreted protein</fullName>
    </recommendedName>
</protein>
<dbReference type="EMBL" id="SRLO01000197">
    <property type="protein sequence ID" value="TNN67891.1"/>
    <property type="molecule type" value="Genomic_DNA"/>
</dbReference>
<feature type="signal peptide" evidence="1">
    <location>
        <begin position="1"/>
        <end position="19"/>
    </location>
</feature>
<comment type="caution">
    <text evidence="2">The sequence shown here is derived from an EMBL/GenBank/DDBJ whole genome shotgun (WGS) entry which is preliminary data.</text>
</comment>
<organism evidence="2 3">
    <name type="scientific">Liparis tanakae</name>
    <name type="common">Tanaka's snailfish</name>
    <dbReference type="NCBI Taxonomy" id="230148"/>
    <lineage>
        <taxon>Eukaryota</taxon>
        <taxon>Metazoa</taxon>
        <taxon>Chordata</taxon>
        <taxon>Craniata</taxon>
        <taxon>Vertebrata</taxon>
        <taxon>Euteleostomi</taxon>
        <taxon>Actinopterygii</taxon>
        <taxon>Neopterygii</taxon>
        <taxon>Teleostei</taxon>
        <taxon>Neoteleostei</taxon>
        <taxon>Acanthomorphata</taxon>
        <taxon>Eupercaria</taxon>
        <taxon>Perciformes</taxon>
        <taxon>Cottioidei</taxon>
        <taxon>Cottales</taxon>
        <taxon>Liparidae</taxon>
        <taxon>Liparis</taxon>
    </lineage>
</organism>
<dbReference type="Proteomes" id="UP000314294">
    <property type="component" value="Unassembled WGS sequence"/>
</dbReference>
<accession>A0A4Z2HQN5</accession>
<reference evidence="2 3" key="1">
    <citation type="submission" date="2019-03" db="EMBL/GenBank/DDBJ databases">
        <title>First draft genome of Liparis tanakae, snailfish: a comprehensive survey of snailfish specific genes.</title>
        <authorList>
            <person name="Kim W."/>
            <person name="Song I."/>
            <person name="Jeong J.-H."/>
            <person name="Kim D."/>
            <person name="Kim S."/>
            <person name="Ryu S."/>
            <person name="Song J.Y."/>
            <person name="Lee S.K."/>
        </authorList>
    </citation>
    <scope>NUCLEOTIDE SEQUENCE [LARGE SCALE GENOMIC DNA]</scope>
    <source>
        <tissue evidence="2">Muscle</tissue>
    </source>
</reference>
<name>A0A4Z2HQN5_9TELE</name>
<sequence>MCLSSTNLLLLLFITVVIVLESRNRHLVPVGVHGGQKVDAGGVDEALDALVPQLVLGAQVLSQVHQQLAAQGFISVHVADVFHLRLDYRGPHVNCIAVAGSSAGGDSMLSTASPSCSTGKEKKKNANDLLGITVVRHGLSTVSCSQRGANTEQPSMRISGLHCPPSRESTTLMRRYSAPASASLRVLWPRMLGNMV</sequence>